<dbReference type="SUPFAM" id="SSF57567">
    <property type="entry name" value="Serine protease inhibitors"/>
    <property type="match status" value="1"/>
</dbReference>
<dbReference type="EMBL" id="AZBU02000003">
    <property type="protein sequence ID" value="TKR89835.1"/>
    <property type="molecule type" value="Genomic_DNA"/>
</dbReference>
<reference evidence="3 4" key="1">
    <citation type="journal article" date="2015" name="Genome Biol.">
        <title>Comparative genomics of Steinernema reveals deeply conserved gene regulatory networks.</title>
        <authorList>
            <person name="Dillman A.R."/>
            <person name="Macchietto M."/>
            <person name="Porter C.F."/>
            <person name="Rogers A."/>
            <person name="Williams B."/>
            <person name="Antoshechkin I."/>
            <person name="Lee M.M."/>
            <person name="Goodwin Z."/>
            <person name="Lu X."/>
            <person name="Lewis E.E."/>
            <person name="Goodrich-Blair H."/>
            <person name="Stock S.P."/>
            <person name="Adams B.J."/>
            <person name="Sternberg P.W."/>
            <person name="Mortazavi A."/>
        </authorList>
    </citation>
    <scope>NUCLEOTIDE SEQUENCE [LARGE SCALE GENOMIC DNA]</scope>
    <source>
        <strain evidence="3 4">ALL</strain>
    </source>
</reference>
<dbReference type="Proteomes" id="UP000298663">
    <property type="component" value="Unassembled WGS sequence"/>
</dbReference>
<comment type="caution">
    <text evidence="3">The sequence shown here is derived from an EMBL/GenBank/DDBJ whole genome shotgun (WGS) entry which is preliminary data.</text>
</comment>
<reference evidence="3 4" key="2">
    <citation type="journal article" date="2019" name="G3 (Bethesda)">
        <title>Hybrid Assembly of the Genome of the Entomopathogenic Nematode Steinernema carpocapsae Identifies the X-Chromosome.</title>
        <authorList>
            <person name="Serra L."/>
            <person name="Macchietto M."/>
            <person name="Macias-Munoz A."/>
            <person name="McGill C.J."/>
            <person name="Rodriguez I.M."/>
            <person name="Rodriguez B."/>
            <person name="Murad R."/>
            <person name="Mortazavi A."/>
        </authorList>
    </citation>
    <scope>NUCLEOTIDE SEQUENCE [LARGE SCALE GENOMIC DNA]</scope>
    <source>
        <strain evidence="3 4">ALL</strain>
    </source>
</reference>
<keyword evidence="1" id="KW-0646">Protease inhibitor</keyword>
<feature type="signal peptide" evidence="2">
    <location>
        <begin position="1"/>
        <end position="19"/>
    </location>
</feature>
<keyword evidence="1" id="KW-0722">Serine protease inhibitor</keyword>
<dbReference type="GO" id="GO:0004867">
    <property type="term" value="F:serine-type endopeptidase inhibitor activity"/>
    <property type="evidence" value="ECO:0007669"/>
    <property type="project" value="UniProtKB-KW"/>
</dbReference>
<accession>A0A4V6A5E4</accession>
<keyword evidence="4" id="KW-1185">Reference proteome</keyword>
<evidence type="ECO:0000256" key="2">
    <source>
        <dbReference type="SAM" id="SignalP"/>
    </source>
</evidence>
<proteinExistence type="predicted"/>
<dbReference type="AlphaFoldDB" id="A0A4V6A5E4"/>
<protein>
    <recommendedName>
        <fullName evidence="5">TIL domain-containing protein</fullName>
    </recommendedName>
</protein>
<dbReference type="OrthoDB" id="5877570at2759"/>
<keyword evidence="2" id="KW-0732">Signal</keyword>
<evidence type="ECO:0008006" key="5">
    <source>
        <dbReference type="Google" id="ProtNLM"/>
    </source>
</evidence>
<evidence type="ECO:0000313" key="4">
    <source>
        <dbReference type="Proteomes" id="UP000298663"/>
    </source>
</evidence>
<name>A0A4V6A5E4_STECR</name>
<evidence type="ECO:0000256" key="1">
    <source>
        <dbReference type="ARBA" id="ARBA00022900"/>
    </source>
</evidence>
<sequence>MKLLWMTLLLAITATVVFSQTKKCDGLEEWMDCGSCEGSCKDRAPICTTECKTSGCYCPTTKNFVRLADGSCKPAYQCLPGVKSNSSRTENVEYCLYKRVFSAQASSHFYALRNNTDNRTDLLLN</sequence>
<dbReference type="Gene3D" id="2.10.25.10">
    <property type="entry name" value="Laminin"/>
    <property type="match status" value="1"/>
</dbReference>
<feature type="chain" id="PRO_5020615774" description="TIL domain-containing protein" evidence="2">
    <location>
        <begin position="20"/>
        <end position="125"/>
    </location>
</feature>
<dbReference type="InterPro" id="IPR036084">
    <property type="entry name" value="Ser_inhib-like_sf"/>
</dbReference>
<gene>
    <name evidence="3" type="ORF">L596_013877</name>
</gene>
<organism evidence="3 4">
    <name type="scientific">Steinernema carpocapsae</name>
    <name type="common">Entomopathogenic nematode</name>
    <dbReference type="NCBI Taxonomy" id="34508"/>
    <lineage>
        <taxon>Eukaryota</taxon>
        <taxon>Metazoa</taxon>
        <taxon>Ecdysozoa</taxon>
        <taxon>Nematoda</taxon>
        <taxon>Chromadorea</taxon>
        <taxon>Rhabditida</taxon>
        <taxon>Tylenchina</taxon>
        <taxon>Panagrolaimomorpha</taxon>
        <taxon>Strongyloidoidea</taxon>
        <taxon>Steinernematidae</taxon>
        <taxon>Steinernema</taxon>
    </lineage>
</organism>
<evidence type="ECO:0000313" key="3">
    <source>
        <dbReference type="EMBL" id="TKR89835.1"/>
    </source>
</evidence>
<dbReference type="CDD" id="cd19941">
    <property type="entry name" value="TIL"/>
    <property type="match status" value="1"/>
</dbReference>